<evidence type="ECO:0000313" key="3">
    <source>
        <dbReference type="EMBL" id="CAE4617822.1"/>
    </source>
</evidence>
<accession>A0A6U3WU48</accession>
<evidence type="ECO:0000256" key="1">
    <source>
        <dbReference type="SAM" id="MobiDB-lite"/>
    </source>
</evidence>
<dbReference type="EMBL" id="HBNS01025952">
    <property type="protein sequence ID" value="CAE4617822.1"/>
    <property type="molecule type" value="Transcribed_RNA"/>
</dbReference>
<dbReference type="SUPFAM" id="SSF48452">
    <property type="entry name" value="TPR-like"/>
    <property type="match status" value="1"/>
</dbReference>
<dbReference type="Gene3D" id="1.25.40.10">
    <property type="entry name" value="Tetratricopeptide repeat domain"/>
    <property type="match status" value="1"/>
</dbReference>
<dbReference type="AlphaFoldDB" id="A0A6U3WU48"/>
<feature type="transmembrane region" description="Helical" evidence="2">
    <location>
        <begin position="139"/>
        <end position="161"/>
    </location>
</feature>
<feature type="region of interest" description="Disordered" evidence="1">
    <location>
        <begin position="53"/>
        <end position="75"/>
    </location>
</feature>
<gene>
    <name evidence="3" type="ORF">DBRI00130_LOCUS20465</name>
</gene>
<organism evidence="3">
    <name type="scientific">Ditylum brightwellii</name>
    <dbReference type="NCBI Taxonomy" id="49249"/>
    <lineage>
        <taxon>Eukaryota</taxon>
        <taxon>Sar</taxon>
        <taxon>Stramenopiles</taxon>
        <taxon>Ochrophyta</taxon>
        <taxon>Bacillariophyta</taxon>
        <taxon>Mediophyceae</taxon>
        <taxon>Lithodesmiophycidae</taxon>
        <taxon>Lithodesmiales</taxon>
        <taxon>Lithodesmiaceae</taxon>
        <taxon>Ditylum</taxon>
    </lineage>
</organism>
<keyword evidence="2" id="KW-0812">Transmembrane</keyword>
<name>A0A6U3WU48_9STRA</name>
<proteinExistence type="predicted"/>
<evidence type="ECO:0008006" key="4">
    <source>
        <dbReference type="Google" id="ProtNLM"/>
    </source>
</evidence>
<reference evidence="3" key="1">
    <citation type="submission" date="2021-01" db="EMBL/GenBank/DDBJ databases">
        <authorList>
            <person name="Corre E."/>
            <person name="Pelletier E."/>
            <person name="Niang G."/>
            <person name="Scheremetjew M."/>
            <person name="Finn R."/>
            <person name="Kale V."/>
            <person name="Holt S."/>
            <person name="Cochrane G."/>
            <person name="Meng A."/>
            <person name="Brown T."/>
            <person name="Cohen L."/>
        </authorList>
    </citation>
    <scope>NUCLEOTIDE SEQUENCE</scope>
    <source>
        <strain evidence="3">GSO104</strain>
    </source>
</reference>
<protein>
    <recommendedName>
        <fullName evidence="4">KIF-binding protein</fullName>
    </recommendedName>
</protein>
<evidence type="ECO:0000256" key="2">
    <source>
        <dbReference type="SAM" id="Phobius"/>
    </source>
</evidence>
<sequence length="260" mass="28838">MLPATPLYHEMQPVTHHYRIAQELNNMGVTMLRMGLLEDAAETFLEAFLAMRPPEPTSSGVEPPSPSDDKPISTDADNRIQKARARLPAKSTAGNFITRNIGSVKNYETMDNTLFTAPLYSDVALVKNGIVKSEKFSNLFLALSNTIVVHNMALVYHILGFKTNSTKKIRKALSLYQKAHSQLMRIGYFEQEEAFVGKTFLLKLEVAILNNMGQIFHEIGEHEDASLCLEVLSVLQGKVSFFCLMLSALLMPSQTTSAAA</sequence>
<keyword evidence="2" id="KW-1133">Transmembrane helix</keyword>
<dbReference type="InterPro" id="IPR011990">
    <property type="entry name" value="TPR-like_helical_dom_sf"/>
</dbReference>
<keyword evidence="2" id="KW-0472">Membrane</keyword>